<proteinExistence type="predicted"/>
<protein>
    <submittedName>
        <fullName evidence="1">Uncharacterized protein</fullName>
    </submittedName>
</protein>
<dbReference type="EMBL" id="MTYJ01000250">
    <property type="protein sequence ID" value="OWA52076.1"/>
    <property type="molecule type" value="Genomic_DNA"/>
</dbReference>
<keyword evidence="2" id="KW-1185">Reference proteome</keyword>
<reference evidence="2" key="1">
    <citation type="submission" date="2017-01" db="EMBL/GenBank/DDBJ databases">
        <title>Comparative genomics of anhydrobiosis in the tardigrade Hypsibius dujardini.</title>
        <authorList>
            <person name="Yoshida Y."/>
            <person name="Koutsovoulos G."/>
            <person name="Laetsch D."/>
            <person name="Stevens L."/>
            <person name="Kumar S."/>
            <person name="Horikawa D."/>
            <person name="Ishino K."/>
            <person name="Komine S."/>
            <person name="Tomita M."/>
            <person name="Blaxter M."/>
            <person name="Arakawa K."/>
        </authorList>
    </citation>
    <scope>NUCLEOTIDE SEQUENCE [LARGE SCALE GENOMIC DNA]</scope>
    <source>
        <strain evidence="2">Z151</strain>
    </source>
</reference>
<organism evidence="1 2">
    <name type="scientific">Hypsibius exemplaris</name>
    <name type="common">Freshwater tardigrade</name>
    <dbReference type="NCBI Taxonomy" id="2072580"/>
    <lineage>
        <taxon>Eukaryota</taxon>
        <taxon>Metazoa</taxon>
        <taxon>Ecdysozoa</taxon>
        <taxon>Tardigrada</taxon>
        <taxon>Eutardigrada</taxon>
        <taxon>Parachela</taxon>
        <taxon>Hypsibioidea</taxon>
        <taxon>Hypsibiidae</taxon>
        <taxon>Hypsibius</taxon>
    </lineage>
</organism>
<comment type="caution">
    <text evidence="1">The sequence shown here is derived from an EMBL/GenBank/DDBJ whole genome shotgun (WGS) entry which is preliminary data.</text>
</comment>
<evidence type="ECO:0000313" key="2">
    <source>
        <dbReference type="Proteomes" id="UP000192578"/>
    </source>
</evidence>
<dbReference type="Proteomes" id="UP000192578">
    <property type="component" value="Unassembled WGS sequence"/>
</dbReference>
<dbReference type="AlphaFoldDB" id="A0A9X6NKD3"/>
<gene>
    <name evidence="1" type="ORF">BV898_16539</name>
</gene>
<sequence>MAFTPEGLIFMTLNVRRNSRMAEVMPEELCIQPALKKALFNTKNDFPSDMEIAEVEKCRDIYRTPPPSYNSL</sequence>
<accession>A0A9X6NKD3</accession>
<evidence type="ECO:0000313" key="1">
    <source>
        <dbReference type="EMBL" id="OWA52076.1"/>
    </source>
</evidence>
<name>A0A9X6NKD3_HYPEX</name>